<dbReference type="InterPro" id="IPR032675">
    <property type="entry name" value="LRR_dom_sf"/>
</dbReference>
<evidence type="ECO:0000313" key="2">
    <source>
        <dbReference type="Proteomes" id="UP000738349"/>
    </source>
</evidence>
<proteinExistence type="predicted"/>
<dbReference type="Proteomes" id="UP000738349">
    <property type="component" value="Unassembled WGS sequence"/>
</dbReference>
<dbReference type="AlphaFoldDB" id="A0A9P9DAQ6"/>
<dbReference type="SUPFAM" id="SSF52047">
    <property type="entry name" value="RNI-like"/>
    <property type="match status" value="1"/>
</dbReference>
<dbReference type="OrthoDB" id="9994419at2759"/>
<protein>
    <submittedName>
        <fullName evidence="1">Uncharacterized protein</fullName>
    </submittedName>
</protein>
<dbReference type="EMBL" id="JAGMUV010000030">
    <property type="protein sequence ID" value="KAH7115703.1"/>
    <property type="molecule type" value="Genomic_DNA"/>
</dbReference>
<name>A0A9P9DAQ6_9HYPO</name>
<dbReference type="Gene3D" id="3.80.10.10">
    <property type="entry name" value="Ribonuclease Inhibitor"/>
    <property type="match status" value="1"/>
</dbReference>
<comment type="caution">
    <text evidence="1">The sequence shown here is derived from an EMBL/GenBank/DDBJ whole genome shotgun (WGS) entry which is preliminary data.</text>
</comment>
<reference evidence="1" key="1">
    <citation type="journal article" date="2021" name="Nat. Commun.">
        <title>Genetic determinants of endophytism in the Arabidopsis root mycobiome.</title>
        <authorList>
            <person name="Mesny F."/>
            <person name="Miyauchi S."/>
            <person name="Thiergart T."/>
            <person name="Pickel B."/>
            <person name="Atanasova L."/>
            <person name="Karlsson M."/>
            <person name="Huettel B."/>
            <person name="Barry K.W."/>
            <person name="Haridas S."/>
            <person name="Chen C."/>
            <person name="Bauer D."/>
            <person name="Andreopoulos W."/>
            <person name="Pangilinan J."/>
            <person name="LaButti K."/>
            <person name="Riley R."/>
            <person name="Lipzen A."/>
            <person name="Clum A."/>
            <person name="Drula E."/>
            <person name="Henrissat B."/>
            <person name="Kohler A."/>
            <person name="Grigoriev I.V."/>
            <person name="Martin F.M."/>
            <person name="Hacquard S."/>
        </authorList>
    </citation>
    <scope>NUCLEOTIDE SEQUENCE</scope>
    <source>
        <strain evidence="1">MPI-CAGE-AT-0147</strain>
    </source>
</reference>
<sequence>SQIIVSIVHMTVPTIQSPGSSPAPTTDLISLLLTCRAVYIKAIHVLFQRAVICHSRKFGKFLATIQRRPSLGSCVRSLDFRLFNPFLIFSTAAARTQAQNLTSKTLMKCLQLTPFLQEFIALEHIDNHITRDVLAKLFFGMPSLRTIDFRGCSSASFEQSFHRLVHDSWPKSLLLTQVSFHECLSVPSSVFETILPRLHQVTQLDLAGTAANDEALQNFPSSARLTHLNLSRCLKLSTKAIVIFLTEHPSIIFTLRSLCIGGNPLLSKRDVDSILQHLPRTLQSLSLKSINMVPSQVYLLQYTAQKIEHLSIGRGLCDIDNLLSPNQQWLFSSLQYLDISDLGDFGNITSLLPPSSAPLDIIELDERVWKRAVQIRERLELMGWVAEEFSRRYWLIRRCPHSIQNLQWWKERGIWGIFR</sequence>
<gene>
    <name evidence="1" type="ORF">EDB81DRAFT_669205</name>
</gene>
<feature type="non-terminal residue" evidence="1">
    <location>
        <position position="1"/>
    </location>
</feature>
<accession>A0A9P9DAQ6</accession>
<organism evidence="1 2">
    <name type="scientific">Dactylonectria macrodidyma</name>
    <dbReference type="NCBI Taxonomy" id="307937"/>
    <lineage>
        <taxon>Eukaryota</taxon>
        <taxon>Fungi</taxon>
        <taxon>Dikarya</taxon>
        <taxon>Ascomycota</taxon>
        <taxon>Pezizomycotina</taxon>
        <taxon>Sordariomycetes</taxon>
        <taxon>Hypocreomycetidae</taxon>
        <taxon>Hypocreales</taxon>
        <taxon>Nectriaceae</taxon>
        <taxon>Dactylonectria</taxon>
    </lineage>
</organism>
<evidence type="ECO:0000313" key="1">
    <source>
        <dbReference type="EMBL" id="KAH7115703.1"/>
    </source>
</evidence>
<keyword evidence="2" id="KW-1185">Reference proteome</keyword>